<evidence type="ECO:0000313" key="2">
    <source>
        <dbReference type="EMBL" id="OUC45160.1"/>
    </source>
</evidence>
<feature type="non-terminal residue" evidence="2">
    <location>
        <position position="82"/>
    </location>
</feature>
<evidence type="ECO:0000256" key="1">
    <source>
        <dbReference type="SAM" id="MobiDB-lite"/>
    </source>
</evidence>
<evidence type="ECO:0000313" key="3">
    <source>
        <dbReference type="Proteomes" id="UP000243006"/>
    </source>
</evidence>
<accession>A0A1Y3EKA5</accession>
<sequence>MPPIMQVERKLVGEVATSDSESTSSLVRIREFFGESTSQSGSQVAERSSESPGQVAMSQVESLAETSSPKVPTPNSSSSLPQ</sequence>
<proteinExistence type="predicted"/>
<dbReference type="Proteomes" id="UP000243006">
    <property type="component" value="Unassembled WGS sequence"/>
</dbReference>
<reference evidence="2 3" key="1">
    <citation type="submission" date="2015-04" db="EMBL/GenBank/DDBJ databases">
        <title>Draft genome of the roundworm Trichinella nativa.</title>
        <authorList>
            <person name="Mitreva M."/>
        </authorList>
    </citation>
    <scope>NUCLEOTIDE SEQUENCE [LARGE SCALE GENOMIC DNA]</scope>
    <source>
        <strain evidence="2 3">ISS45</strain>
    </source>
</reference>
<comment type="caution">
    <text evidence="2">The sequence shown here is derived from an EMBL/GenBank/DDBJ whole genome shotgun (WGS) entry which is preliminary data.</text>
</comment>
<protein>
    <submittedName>
        <fullName evidence="2">Uncharacterized protein</fullName>
    </submittedName>
</protein>
<gene>
    <name evidence="2" type="ORF">D917_08616</name>
</gene>
<dbReference type="AlphaFoldDB" id="A0A1Y3EKA5"/>
<name>A0A1Y3EKA5_9BILA</name>
<dbReference type="EMBL" id="LVZM01010535">
    <property type="protein sequence ID" value="OUC45160.1"/>
    <property type="molecule type" value="Genomic_DNA"/>
</dbReference>
<feature type="region of interest" description="Disordered" evidence="1">
    <location>
        <begin position="35"/>
        <end position="82"/>
    </location>
</feature>
<organism evidence="2 3">
    <name type="scientific">Trichinella nativa</name>
    <dbReference type="NCBI Taxonomy" id="6335"/>
    <lineage>
        <taxon>Eukaryota</taxon>
        <taxon>Metazoa</taxon>
        <taxon>Ecdysozoa</taxon>
        <taxon>Nematoda</taxon>
        <taxon>Enoplea</taxon>
        <taxon>Dorylaimia</taxon>
        <taxon>Trichinellida</taxon>
        <taxon>Trichinellidae</taxon>
        <taxon>Trichinella</taxon>
    </lineage>
</organism>